<evidence type="ECO:0000313" key="2">
    <source>
        <dbReference type="EMBL" id="ELU04065.1"/>
    </source>
</evidence>
<feature type="domain" description="Nucleotidyl transferase" evidence="1">
    <location>
        <begin position="3"/>
        <end position="259"/>
    </location>
</feature>
<dbReference type="OMA" id="TFEGAWF"/>
<dbReference type="InterPro" id="IPR029044">
    <property type="entry name" value="Nucleotide-diphossugar_trans"/>
</dbReference>
<dbReference type="HOGENOM" id="CLU_029499_4_1_1"/>
<evidence type="ECO:0000313" key="3">
    <source>
        <dbReference type="EnsemblMetazoa" id="CapteP126692"/>
    </source>
</evidence>
<gene>
    <name evidence="2" type="ORF">CAPTEDRAFT_126692</name>
</gene>
<dbReference type="EnsemblMetazoa" id="CapteT126692">
    <property type="protein sequence ID" value="CapteP126692"/>
    <property type="gene ID" value="CapteG126692"/>
</dbReference>
<dbReference type="SUPFAM" id="SSF53448">
    <property type="entry name" value="Nucleotide-diphospho-sugar transferases"/>
    <property type="match status" value="1"/>
</dbReference>
<dbReference type="AlphaFoldDB" id="R7UCG0"/>
<dbReference type="EMBL" id="KB302616">
    <property type="protein sequence ID" value="ELU04065.1"/>
    <property type="molecule type" value="Genomic_DNA"/>
</dbReference>
<dbReference type="OrthoDB" id="6339427at2759"/>
<dbReference type="Proteomes" id="UP000014760">
    <property type="component" value="Unassembled WGS sequence"/>
</dbReference>
<keyword evidence="4" id="KW-1185">Reference proteome</keyword>
<reference evidence="3" key="3">
    <citation type="submission" date="2015-06" db="UniProtKB">
        <authorList>
            <consortium name="EnsemblMetazoa"/>
        </authorList>
    </citation>
    <scope>IDENTIFICATION</scope>
</reference>
<dbReference type="STRING" id="283909.R7UCG0"/>
<accession>R7UCG0</accession>
<dbReference type="Gene3D" id="3.90.550.10">
    <property type="entry name" value="Spore Coat Polysaccharide Biosynthesis Protein SpsA, Chain A"/>
    <property type="match status" value="1"/>
</dbReference>
<dbReference type="EMBL" id="AMQN01008257">
    <property type="status" value="NOT_ANNOTATED_CDS"/>
    <property type="molecule type" value="Genomic_DNA"/>
</dbReference>
<protein>
    <recommendedName>
        <fullName evidence="1">Nucleotidyl transferase domain-containing protein</fullName>
    </recommendedName>
</protein>
<dbReference type="InterPro" id="IPR005835">
    <property type="entry name" value="NTP_transferase_dom"/>
</dbReference>
<dbReference type="PANTHER" id="PTHR42883:SF2">
    <property type="entry name" value="THYMIDYLYLTRANSFERASE"/>
    <property type="match status" value="1"/>
</dbReference>
<evidence type="ECO:0000313" key="4">
    <source>
        <dbReference type="Proteomes" id="UP000014760"/>
    </source>
</evidence>
<dbReference type="Pfam" id="PF00483">
    <property type="entry name" value="NTP_transferase"/>
    <property type="match status" value="1"/>
</dbReference>
<dbReference type="PANTHER" id="PTHR42883">
    <property type="entry name" value="GLUCOSE-1-PHOSPHATE THYMIDYLTRANSFERASE"/>
    <property type="match status" value="1"/>
</dbReference>
<reference evidence="2 4" key="2">
    <citation type="journal article" date="2013" name="Nature">
        <title>Insights into bilaterian evolution from three spiralian genomes.</title>
        <authorList>
            <person name="Simakov O."/>
            <person name="Marletaz F."/>
            <person name="Cho S.J."/>
            <person name="Edsinger-Gonzales E."/>
            <person name="Havlak P."/>
            <person name="Hellsten U."/>
            <person name="Kuo D.H."/>
            <person name="Larsson T."/>
            <person name="Lv J."/>
            <person name="Arendt D."/>
            <person name="Savage R."/>
            <person name="Osoegawa K."/>
            <person name="de Jong P."/>
            <person name="Grimwood J."/>
            <person name="Chapman J.A."/>
            <person name="Shapiro H."/>
            <person name="Aerts A."/>
            <person name="Otillar R.P."/>
            <person name="Terry A.Y."/>
            <person name="Boore J.L."/>
            <person name="Grigoriev I.V."/>
            <person name="Lindberg D.R."/>
            <person name="Seaver E.C."/>
            <person name="Weisblat D.A."/>
            <person name="Putnam N.H."/>
            <person name="Rokhsar D.S."/>
        </authorList>
    </citation>
    <scope>NUCLEOTIDE SEQUENCE</scope>
    <source>
        <strain evidence="2 4">I ESC-2004</strain>
    </source>
</reference>
<evidence type="ECO:0000259" key="1">
    <source>
        <dbReference type="Pfam" id="PF00483"/>
    </source>
</evidence>
<organism evidence="2">
    <name type="scientific">Capitella teleta</name>
    <name type="common">Polychaete worm</name>
    <dbReference type="NCBI Taxonomy" id="283909"/>
    <lineage>
        <taxon>Eukaryota</taxon>
        <taxon>Metazoa</taxon>
        <taxon>Spiralia</taxon>
        <taxon>Lophotrochozoa</taxon>
        <taxon>Annelida</taxon>
        <taxon>Polychaeta</taxon>
        <taxon>Sedentaria</taxon>
        <taxon>Scolecida</taxon>
        <taxon>Capitellidae</taxon>
        <taxon>Capitella</taxon>
    </lineage>
</organism>
<reference evidence="4" key="1">
    <citation type="submission" date="2012-12" db="EMBL/GenBank/DDBJ databases">
        <authorList>
            <person name="Hellsten U."/>
            <person name="Grimwood J."/>
            <person name="Chapman J.A."/>
            <person name="Shapiro H."/>
            <person name="Aerts A."/>
            <person name="Otillar R.P."/>
            <person name="Terry A.Y."/>
            <person name="Boore J.L."/>
            <person name="Simakov O."/>
            <person name="Marletaz F."/>
            <person name="Cho S.-J."/>
            <person name="Edsinger-Gonzales E."/>
            <person name="Havlak P."/>
            <person name="Kuo D.-H."/>
            <person name="Larsson T."/>
            <person name="Lv J."/>
            <person name="Arendt D."/>
            <person name="Savage R."/>
            <person name="Osoegawa K."/>
            <person name="de Jong P."/>
            <person name="Lindberg D.R."/>
            <person name="Seaver E.C."/>
            <person name="Weisblat D.A."/>
            <person name="Putnam N.H."/>
            <person name="Grigoriev I.V."/>
            <person name="Rokhsar D.S."/>
        </authorList>
    </citation>
    <scope>NUCLEOTIDE SEQUENCE</scope>
    <source>
        <strain evidence="4">I ESC-2004</strain>
    </source>
</reference>
<name>R7UCG0_CAPTE</name>
<sequence length="274" mass="30479">MRGVILAAGYGTRLQRDLCNDDSGQFKHLLGLPKALLPIGPDQDPLITHWVRALQANKSVTSIIIVTNSSNHEAFLEWGKDFPDVQLLCEGSTCNDNRRGAVACMQFAAESVKEPDDMMVIGGDTLFYDGFSLGEILADFEGFKSRDSAASMVLYVTCTDEEVHKYGILETDAMSKVTGFLEKPQPTETSSRKECPCFYIFNQKNIHLLGKFLEDRKDAPMKARDATGNFVSVLLSRNPVYAREIDGRFDVGGLDSYLVCNGYFFEKHGQIDFS</sequence>
<proteinExistence type="predicted"/>